<dbReference type="InterPro" id="IPR052179">
    <property type="entry name" value="DD-CPase-like"/>
</dbReference>
<dbReference type="SUPFAM" id="SSF55166">
    <property type="entry name" value="Hedgehog/DD-peptidase"/>
    <property type="match status" value="1"/>
</dbReference>
<evidence type="ECO:0000313" key="3">
    <source>
        <dbReference type="EMBL" id="USS02174.1"/>
    </source>
</evidence>
<dbReference type="Proteomes" id="UP001055437">
    <property type="component" value="Chromosome"/>
</dbReference>
<feature type="domain" description="D-alanyl-D-alanine carboxypeptidase-like core" evidence="2">
    <location>
        <begin position="244"/>
        <end position="369"/>
    </location>
</feature>
<dbReference type="InterPro" id="IPR058193">
    <property type="entry name" value="VanY/YodJ_core_dom"/>
</dbReference>
<dbReference type="RefSeq" id="WP_227909515.1">
    <property type="nucleotide sequence ID" value="NZ_CABMIZ010000054.1"/>
</dbReference>
<dbReference type="GeneID" id="303561927"/>
<evidence type="ECO:0000256" key="1">
    <source>
        <dbReference type="SAM" id="Phobius"/>
    </source>
</evidence>
<dbReference type="EMBL" id="CP099799">
    <property type="protein sequence ID" value="USS02174.1"/>
    <property type="molecule type" value="Genomic_DNA"/>
</dbReference>
<dbReference type="Gene3D" id="3.30.1380.10">
    <property type="match status" value="1"/>
</dbReference>
<dbReference type="InterPro" id="IPR003709">
    <property type="entry name" value="VanY-like_core_dom"/>
</dbReference>
<accession>A0ABY5B4L5</accession>
<organism evidence="3 4">
    <name type="scientific">Clostridium septicum</name>
    <dbReference type="NCBI Taxonomy" id="1504"/>
    <lineage>
        <taxon>Bacteria</taxon>
        <taxon>Bacillati</taxon>
        <taxon>Bacillota</taxon>
        <taxon>Clostridia</taxon>
        <taxon>Eubacteriales</taxon>
        <taxon>Clostridiaceae</taxon>
        <taxon>Clostridium</taxon>
    </lineage>
</organism>
<sequence>MKRGLNRSKDIVEVRELHKKLLKKIFIRKTIISIIFAVSVAGVVIYTPIEIKYKSLLERQVTATERFDSKMKSINAFKYIKSHINDIYSSEDKISEINNVISKIEGELSNGVTEKLEDLISNLTNMVSEISASNEMELQNTFNNINEDKLKGFNGEEIKKVQSYVNDFDNEFKERHYKSAREILSNLNIYINDVQKEATARRIKETYDEKSSEDPSLRQPKYINGILLVNKEYGLPDSYGSGEDKEAREAFEKMKSDAAKEGIYLYAFSTYRSYWSQNSLYWNYVSNYGEDPTDTFSAKPGFSEHQTGLAFDIGGVDRSLWAEDDFKNTKEAEWLKNNSYKYGFILRYPEGKEWKTGFVFESWHFRYIGPEHSKHFKDSNLTLEEYLGV</sequence>
<dbReference type="CDD" id="cd14852">
    <property type="entry name" value="LD-carboxypeptidase"/>
    <property type="match status" value="1"/>
</dbReference>
<dbReference type="Pfam" id="PF02557">
    <property type="entry name" value="VanY"/>
    <property type="match status" value="1"/>
</dbReference>
<keyword evidence="1" id="KW-0812">Transmembrane</keyword>
<keyword evidence="1" id="KW-0472">Membrane</keyword>
<dbReference type="PANTHER" id="PTHR34385">
    <property type="entry name" value="D-ALANYL-D-ALANINE CARBOXYPEPTIDASE"/>
    <property type="match status" value="1"/>
</dbReference>
<keyword evidence="1" id="KW-1133">Transmembrane helix</keyword>
<keyword evidence="4" id="KW-1185">Reference proteome</keyword>
<feature type="transmembrane region" description="Helical" evidence="1">
    <location>
        <begin position="30"/>
        <end position="49"/>
    </location>
</feature>
<gene>
    <name evidence="3" type="ORF">NH397_07080</name>
</gene>
<dbReference type="PANTHER" id="PTHR34385:SF1">
    <property type="entry name" value="PEPTIDOGLYCAN L-ALANYL-D-GLUTAMATE ENDOPEPTIDASE CWLK"/>
    <property type="match status" value="1"/>
</dbReference>
<proteinExistence type="predicted"/>
<protein>
    <submittedName>
        <fullName evidence="3">M15 family metallopeptidase</fullName>
    </submittedName>
</protein>
<reference evidence="3" key="1">
    <citation type="submission" date="2022-06" db="EMBL/GenBank/DDBJ databases">
        <authorList>
            <person name="Holder M.E."/>
            <person name="Ajami N.J."/>
            <person name="Petrosino J.F."/>
        </authorList>
    </citation>
    <scope>NUCLEOTIDE SEQUENCE</scope>
    <source>
        <strain evidence="3">RMA 8861</strain>
    </source>
</reference>
<dbReference type="InterPro" id="IPR009045">
    <property type="entry name" value="Zn_M74/Hedgehog-like"/>
</dbReference>
<evidence type="ECO:0000259" key="2">
    <source>
        <dbReference type="Pfam" id="PF02557"/>
    </source>
</evidence>
<evidence type="ECO:0000313" key="4">
    <source>
        <dbReference type="Proteomes" id="UP001055437"/>
    </source>
</evidence>
<name>A0ABY5B4L5_CLOSE</name>